<dbReference type="OMA" id="WGIDNEQ"/>
<dbReference type="GO" id="GO:0047617">
    <property type="term" value="F:fatty acyl-CoA hydrolase activity"/>
    <property type="evidence" value="ECO:0007669"/>
    <property type="project" value="InterPro"/>
</dbReference>
<dbReference type="GO" id="GO:0005782">
    <property type="term" value="C:peroxisomal matrix"/>
    <property type="evidence" value="ECO:0007669"/>
    <property type="project" value="UniProtKB-SubCell"/>
</dbReference>
<evidence type="ECO:0000256" key="3">
    <source>
        <dbReference type="SAM" id="MobiDB-lite"/>
    </source>
</evidence>
<dbReference type="InterPro" id="IPR042171">
    <property type="entry name" value="Acyl-CoA_hotdog"/>
</dbReference>
<dbReference type="PANTHER" id="PTHR11066:SF34">
    <property type="entry name" value="ACYL-COENZYME A THIOESTERASE 8"/>
    <property type="match status" value="1"/>
</dbReference>
<feature type="region of interest" description="Disordered" evidence="3">
    <location>
        <begin position="136"/>
        <end position="174"/>
    </location>
</feature>
<comment type="caution">
    <text evidence="6">The sequence shown here is derived from an EMBL/GenBank/DDBJ whole genome shotgun (WGS) entry which is preliminary data.</text>
</comment>
<dbReference type="InterPro" id="IPR003703">
    <property type="entry name" value="Acyl_CoA_thio"/>
</dbReference>
<dbReference type="Pfam" id="PF20789">
    <property type="entry name" value="4HBT_3C"/>
    <property type="match status" value="1"/>
</dbReference>
<proteinExistence type="inferred from homology"/>
<gene>
    <name evidence="6" type="ORF">FOB64_005184</name>
</gene>
<feature type="domain" description="Acyl-CoA thioesterase-like C-terminal" evidence="5">
    <location>
        <begin position="247"/>
        <end position="340"/>
    </location>
</feature>
<dbReference type="FunFam" id="2.40.160.210:FF:000004">
    <property type="entry name" value="Acyl-CoA thioesterase 2"/>
    <property type="match status" value="1"/>
</dbReference>
<evidence type="ECO:0000259" key="4">
    <source>
        <dbReference type="Pfam" id="PF13622"/>
    </source>
</evidence>
<dbReference type="EMBL" id="JABWAD010000060">
    <property type="protein sequence ID" value="KAF6063548.1"/>
    <property type="molecule type" value="Genomic_DNA"/>
</dbReference>
<dbReference type="InterPro" id="IPR049449">
    <property type="entry name" value="TesB_ACOT8-like_N"/>
</dbReference>
<feature type="compositionally biased region" description="Acidic residues" evidence="3">
    <location>
        <begin position="146"/>
        <end position="159"/>
    </location>
</feature>
<feature type="domain" description="Acyl-CoA thioesterase-like N-terminal HotDog" evidence="4">
    <location>
        <begin position="39"/>
        <end position="117"/>
    </location>
</feature>
<dbReference type="Proteomes" id="UP000536275">
    <property type="component" value="Unassembled WGS sequence"/>
</dbReference>
<dbReference type="SMR" id="A0A8H6BWL6"/>
<evidence type="ECO:0000256" key="2">
    <source>
        <dbReference type="ARBA" id="ARBA00022801"/>
    </source>
</evidence>
<evidence type="ECO:0000256" key="1">
    <source>
        <dbReference type="ARBA" id="ARBA00006538"/>
    </source>
</evidence>
<accession>A0A8H6BWL6</accession>
<comment type="similarity">
    <text evidence="1">Belongs to the C/M/P thioester hydrolase family.</text>
</comment>
<sequence length="353" mass="40030">MFEYNYKFGETVDVQKEFGVTKISDNKYVGVKPLIKPSPQSRGAFGGNLVGQALLVAIRSCPEGFSPHSLHSYFIRAANVETPVEWEVEIISNGKSFSNRAVKGIQEGVVVYMANISLTKKNSYKEALQKHEEHYAKIQQRGKDGDVEEDVDEDDEDEPGPPKPFSFQTPPSSSLKKYDIDKLPVSAMESTLLLYYKFPPEFVKLSKSLEENSLPPAERRLTALAKWGIENEQGYDQPLTNLTKDFQFVGLANVTDGLYLGTLLRLLRVKDIDTKIHSTDYVGISLDHVIYFHDDDFDVTKWMEFSYKCTRYAQDRVDFEGEIYNDKGVQVASFFQQGLVRFENGALLEKAKL</sequence>
<dbReference type="SUPFAM" id="SSF54637">
    <property type="entry name" value="Thioesterase/thiol ester dehydrase-isomerase"/>
    <property type="match status" value="2"/>
</dbReference>
<dbReference type="Pfam" id="PF13622">
    <property type="entry name" value="4HBT_3"/>
    <property type="match status" value="1"/>
</dbReference>
<reference evidence="6 7" key="1">
    <citation type="submission" date="2020-03" db="EMBL/GenBank/DDBJ databases">
        <title>FDA dAtabase for Regulatory Grade micrObial Sequences (FDA-ARGOS): Supporting development and validation of Infectious Disease Dx tests.</title>
        <authorList>
            <person name="Campos J."/>
            <person name="Goldberg B."/>
            <person name="Tallon L."/>
            <person name="Sadzewicz L."/>
            <person name="Vavikolanu K."/>
            <person name="Mehta A."/>
            <person name="Aluvathingal J."/>
            <person name="Nadendla S."/>
            <person name="Nandy P."/>
            <person name="Geyer C."/>
            <person name="Yan Y."/>
            <person name="Sichtig H."/>
        </authorList>
    </citation>
    <scope>NUCLEOTIDE SEQUENCE [LARGE SCALE GENOMIC DNA]</scope>
    <source>
        <strain evidence="6 7">FDAARGOS_656</strain>
    </source>
</reference>
<feature type="compositionally biased region" description="Basic and acidic residues" evidence="3">
    <location>
        <begin position="136"/>
        <end position="145"/>
    </location>
</feature>
<dbReference type="InterPro" id="IPR049450">
    <property type="entry name" value="ACOT8-like_C"/>
</dbReference>
<evidence type="ECO:0000259" key="5">
    <source>
        <dbReference type="Pfam" id="PF20789"/>
    </source>
</evidence>
<name>A0A8H6BWL6_CANAX</name>
<evidence type="ECO:0000313" key="6">
    <source>
        <dbReference type="EMBL" id="KAF6063548.1"/>
    </source>
</evidence>
<keyword evidence="2" id="KW-0378">Hydrolase</keyword>
<dbReference type="AlphaFoldDB" id="A0A8H6BWL6"/>
<dbReference type="GO" id="GO:0006637">
    <property type="term" value="P:acyl-CoA metabolic process"/>
    <property type="evidence" value="ECO:0007669"/>
    <property type="project" value="InterPro"/>
</dbReference>
<dbReference type="Gene3D" id="2.40.160.210">
    <property type="entry name" value="Acyl-CoA thioesterase, double hotdog domain"/>
    <property type="match status" value="1"/>
</dbReference>
<dbReference type="CDD" id="cd03445">
    <property type="entry name" value="Thioesterase_II_repeat2"/>
    <property type="match status" value="1"/>
</dbReference>
<protein>
    <submittedName>
        <fullName evidence="6">Thioesterase-like family protein</fullName>
    </submittedName>
</protein>
<evidence type="ECO:0000313" key="7">
    <source>
        <dbReference type="Proteomes" id="UP000536275"/>
    </source>
</evidence>
<dbReference type="InterPro" id="IPR029069">
    <property type="entry name" value="HotDog_dom_sf"/>
</dbReference>
<dbReference type="PANTHER" id="PTHR11066">
    <property type="entry name" value="ACYL-COA THIOESTERASE"/>
    <property type="match status" value="1"/>
</dbReference>
<dbReference type="GO" id="GO:0009062">
    <property type="term" value="P:fatty acid catabolic process"/>
    <property type="evidence" value="ECO:0007669"/>
    <property type="project" value="TreeGrafter"/>
</dbReference>
<organism evidence="6 7">
    <name type="scientific">Candida albicans</name>
    <name type="common">Yeast</name>
    <dbReference type="NCBI Taxonomy" id="5476"/>
    <lineage>
        <taxon>Eukaryota</taxon>
        <taxon>Fungi</taxon>
        <taxon>Dikarya</taxon>
        <taxon>Ascomycota</taxon>
        <taxon>Saccharomycotina</taxon>
        <taxon>Pichiomycetes</taxon>
        <taxon>Debaryomycetaceae</taxon>
        <taxon>Candida/Lodderomyces clade</taxon>
        <taxon>Candida</taxon>
    </lineage>
</organism>
<dbReference type="CDD" id="cd03444">
    <property type="entry name" value="Thioesterase_II_repeat1"/>
    <property type="match status" value="1"/>
</dbReference>